<dbReference type="SMART" id="SM00858">
    <property type="entry name" value="SAF"/>
    <property type="match status" value="1"/>
</dbReference>
<dbReference type="InterPro" id="IPR013974">
    <property type="entry name" value="SAF"/>
</dbReference>
<dbReference type="EMBL" id="BTCL01000020">
    <property type="protein sequence ID" value="GMK47497.1"/>
    <property type="molecule type" value="Genomic_DNA"/>
</dbReference>
<accession>A0ABQ6NTG1</accession>
<reference evidence="3 4" key="1">
    <citation type="submission" date="2023-05" db="EMBL/GenBank/DDBJ databases">
        <title>Draft genome of Paenibacillus sp. CCS26.</title>
        <authorList>
            <person name="Akita H."/>
            <person name="Shinto Y."/>
            <person name="Kimura Z."/>
        </authorList>
    </citation>
    <scope>NUCLEOTIDE SEQUENCE [LARGE SCALE GENOMIC DNA]</scope>
    <source>
        <strain evidence="3 4">CCS26</strain>
    </source>
</reference>
<keyword evidence="1" id="KW-1133">Transmembrane helix</keyword>
<dbReference type="Gene3D" id="3.90.1210.10">
    <property type="entry name" value="Antifreeze-like/N-acetylneuraminic acid synthase C-terminal domain"/>
    <property type="match status" value="1"/>
</dbReference>
<dbReference type="PROSITE" id="PS51257">
    <property type="entry name" value="PROKAR_LIPOPROTEIN"/>
    <property type="match status" value="1"/>
</dbReference>
<feature type="domain" description="SAF" evidence="2">
    <location>
        <begin position="40"/>
        <end position="102"/>
    </location>
</feature>
<keyword evidence="1" id="KW-0472">Membrane</keyword>
<dbReference type="Proteomes" id="UP001285921">
    <property type="component" value="Unassembled WGS sequence"/>
</dbReference>
<dbReference type="Pfam" id="PF08666">
    <property type="entry name" value="SAF"/>
    <property type="match status" value="1"/>
</dbReference>
<feature type="transmembrane region" description="Helical" evidence="1">
    <location>
        <begin position="12"/>
        <end position="29"/>
    </location>
</feature>
<evidence type="ECO:0000256" key="1">
    <source>
        <dbReference type="SAM" id="Phobius"/>
    </source>
</evidence>
<evidence type="ECO:0000313" key="3">
    <source>
        <dbReference type="EMBL" id="GMK47497.1"/>
    </source>
</evidence>
<proteinExistence type="predicted"/>
<keyword evidence="1" id="KW-0812">Transmembrane</keyword>
<evidence type="ECO:0000313" key="4">
    <source>
        <dbReference type="Proteomes" id="UP001285921"/>
    </source>
</evidence>
<evidence type="ECO:0000259" key="2">
    <source>
        <dbReference type="SMART" id="SM00858"/>
    </source>
</evidence>
<organism evidence="3 4">
    <name type="scientific">Paenibacillus glycanilyticus</name>
    <dbReference type="NCBI Taxonomy" id="126569"/>
    <lineage>
        <taxon>Bacteria</taxon>
        <taxon>Bacillati</taxon>
        <taxon>Bacillota</taxon>
        <taxon>Bacilli</taxon>
        <taxon>Bacillales</taxon>
        <taxon>Paenibacillaceae</taxon>
        <taxon>Paenibacillus</taxon>
    </lineage>
</organism>
<dbReference type="CDD" id="cd11614">
    <property type="entry name" value="SAF_CpaB_FlgA_like"/>
    <property type="match status" value="1"/>
</dbReference>
<gene>
    <name evidence="3" type="ORF">PghCCS26_46270</name>
</gene>
<protein>
    <recommendedName>
        <fullName evidence="2">SAF domain-containing protein</fullName>
    </recommendedName>
</protein>
<sequence>MRRFQLGKLNRILLYVVGMTACLILLYRFDTQWSKNIDTREVFVAARQIMPHETIAAKDLAVVRMKKDLIVAGAMQDGNAIVGKEALQLIEAGDQFTNNRIDKTALLGVPGAGIVELPDKWILSVPGSLRRLDKVTIFALKTDDSVTALDAGSLAGETANKILENIVVAYYKDSGSNEVKNGEESTNPNVRDDATVRGKKLELQLTDEQLKQLSALANKGNQFIIRYGS</sequence>
<keyword evidence="4" id="KW-1185">Reference proteome</keyword>
<name>A0ABQ6NTG1_9BACL</name>
<comment type="caution">
    <text evidence="3">The sequence shown here is derived from an EMBL/GenBank/DDBJ whole genome shotgun (WGS) entry which is preliminary data.</text>
</comment>
<dbReference type="RefSeq" id="WP_317981450.1">
    <property type="nucleotide sequence ID" value="NZ_BTCL01000020.1"/>
</dbReference>